<dbReference type="Pfam" id="PF00440">
    <property type="entry name" value="TetR_N"/>
    <property type="match status" value="1"/>
</dbReference>
<dbReference type="PANTHER" id="PTHR47506:SF6">
    <property type="entry name" value="HTH-TYPE TRANSCRIPTIONAL REPRESSOR NEMR"/>
    <property type="match status" value="1"/>
</dbReference>
<evidence type="ECO:0000256" key="4">
    <source>
        <dbReference type="ARBA" id="ARBA00023163"/>
    </source>
</evidence>
<evidence type="ECO:0000256" key="2">
    <source>
        <dbReference type="ARBA" id="ARBA00023015"/>
    </source>
</evidence>
<comment type="caution">
    <text evidence="7">The sequence shown here is derived from an EMBL/GenBank/DDBJ whole genome shotgun (WGS) entry which is preliminary data.</text>
</comment>
<evidence type="ECO:0000256" key="3">
    <source>
        <dbReference type="ARBA" id="ARBA00023125"/>
    </source>
</evidence>
<accession>A0ABV7D0K4</accession>
<dbReference type="InterPro" id="IPR001647">
    <property type="entry name" value="HTH_TetR"/>
</dbReference>
<protein>
    <submittedName>
        <fullName evidence="7">TetR/AcrR family transcriptional regulator</fullName>
    </submittedName>
</protein>
<proteinExistence type="predicted"/>
<dbReference type="RefSeq" id="WP_194212784.1">
    <property type="nucleotide sequence ID" value="NZ_CP061205.1"/>
</dbReference>
<keyword evidence="4" id="KW-0804">Transcription</keyword>
<keyword evidence="8" id="KW-1185">Reference proteome</keyword>
<reference evidence="8" key="1">
    <citation type="journal article" date="2019" name="Int. J. Syst. Evol. Microbiol.">
        <title>The Global Catalogue of Microorganisms (GCM) 10K type strain sequencing project: providing services to taxonomists for standard genome sequencing and annotation.</title>
        <authorList>
            <consortium name="The Broad Institute Genomics Platform"/>
            <consortium name="The Broad Institute Genome Sequencing Center for Infectious Disease"/>
            <person name="Wu L."/>
            <person name="Ma J."/>
        </authorList>
    </citation>
    <scope>NUCLEOTIDE SEQUENCE [LARGE SCALE GENOMIC DNA]</scope>
    <source>
        <strain evidence="8">KCTC 62164</strain>
    </source>
</reference>
<name>A0ABV7D0K4_9PROT</name>
<dbReference type="InterPro" id="IPR039538">
    <property type="entry name" value="BetI_C"/>
</dbReference>
<dbReference type="PRINTS" id="PR00455">
    <property type="entry name" value="HTHTETR"/>
</dbReference>
<dbReference type="Gene3D" id="1.10.357.10">
    <property type="entry name" value="Tetracycline Repressor, domain 2"/>
    <property type="match status" value="1"/>
</dbReference>
<dbReference type="SUPFAM" id="SSF48498">
    <property type="entry name" value="Tetracyclin repressor-like, C-terminal domain"/>
    <property type="match status" value="1"/>
</dbReference>
<feature type="DNA-binding region" description="H-T-H motif" evidence="5">
    <location>
        <begin position="33"/>
        <end position="52"/>
    </location>
</feature>
<keyword evidence="3 5" id="KW-0238">DNA-binding</keyword>
<keyword evidence="2" id="KW-0805">Transcription regulation</keyword>
<evidence type="ECO:0000313" key="7">
    <source>
        <dbReference type="EMBL" id="MFC3050689.1"/>
    </source>
</evidence>
<dbReference type="PROSITE" id="PS50977">
    <property type="entry name" value="HTH_TETR_2"/>
    <property type="match status" value="1"/>
</dbReference>
<dbReference type="EMBL" id="JBHRSL010000002">
    <property type="protein sequence ID" value="MFC3050689.1"/>
    <property type="molecule type" value="Genomic_DNA"/>
</dbReference>
<dbReference type="PANTHER" id="PTHR47506">
    <property type="entry name" value="TRANSCRIPTIONAL REGULATORY PROTEIN"/>
    <property type="match status" value="1"/>
</dbReference>
<dbReference type="InterPro" id="IPR036271">
    <property type="entry name" value="Tet_transcr_reg_TetR-rel_C_sf"/>
</dbReference>
<dbReference type="SUPFAM" id="SSF46689">
    <property type="entry name" value="Homeodomain-like"/>
    <property type="match status" value="1"/>
</dbReference>
<gene>
    <name evidence="7" type="ORF">ACFOKA_02100</name>
</gene>
<sequence length="193" mass="21722">MPKRSDEYMQERRDHILKAAEFCLIEYGYSKMSVADICKAADISMGALYKHFKCKKDILLALIESSLTEQKDIKITSLSELRGLISERIACLDQQDGEKVAKANFELLYISLNDDELRRYSTRNFLEWEKVITRALGGMQKSGNITSDCDADLISKQLSAAMNGLWLMKAIMPDVQGKSYLPAIIALLDGIDA</sequence>
<feature type="domain" description="HTH tetR-type" evidence="6">
    <location>
        <begin position="10"/>
        <end position="70"/>
    </location>
</feature>
<dbReference type="Pfam" id="PF13977">
    <property type="entry name" value="TetR_C_6"/>
    <property type="match status" value="1"/>
</dbReference>
<evidence type="ECO:0000256" key="5">
    <source>
        <dbReference type="PROSITE-ProRule" id="PRU00335"/>
    </source>
</evidence>
<evidence type="ECO:0000256" key="1">
    <source>
        <dbReference type="ARBA" id="ARBA00022491"/>
    </source>
</evidence>
<evidence type="ECO:0000313" key="8">
    <source>
        <dbReference type="Proteomes" id="UP001595444"/>
    </source>
</evidence>
<organism evidence="7 8">
    <name type="scientific">Kordiimonas pumila</name>
    <dbReference type="NCBI Taxonomy" id="2161677"/>
    <lineage>
        <taxon>Bacteria</taxon>
        <taxon>Pseudomonadati</taxon>
        <taxon>Pseudomonadota</taxon>
        <taxon>Alphaproteobacteria</taxon>
        <taxon>Kordiimonadales</taxon>
        <taxon>Kordiimonadaceae</taxon>
        <taxon>Kordiimonas</taxon>
    </lineage>
</organism>
<dbReference type="Proteomes" id="UP001595444">
    <property type="component" value="Unassembled WGS sequence"/>
</dbReference>
<keyword evidence="1" id="KW-0678">Repressor</keyword>
<dbReference type="InterPro" id="IPR009057">
    <property type="entry name" value="Homeodomain-like_sf"/>
</dbReference>
<evidence type="ECO:0000259" key="6">
    <source>
        <dbReference type="PROSITE" id="PS50977"/>
    </source>
</evidence>